<evidence type="ECO:0000256" key="6">
    <source>
        <dbReference type="ARBA" id="ARBA00022827"/>
    </source>
</evidence>
<keyword evidence="13" id="KW-1185">Reference proteome</keyword>
<sequence length="245" mass="27998">MWVEGKVMQRIDWNNKLFSLRIDADIAPYTAGQFIKLSQIKDEKRVARAYSLVNGEGSDFLEVLAVEVEEGQLSPNLHQLEPGDSIQVSAKAAGFLVVDEVPAAKNLWLLATGTAVGPFVSMLQGQAIWDKFERIYLAYGARFEEDLAYRDQLDEFVQRAPKRFAWQPLITREDFEGNLRMRIPQALEQGVLQSQWDCPIVADDCQFMLCGNPDMIQETVEWLKSQGLQKNLRRKPGQITVEKYW</sequence>
<evidence type="ECO:0000256" key="9">
    <source>
        <dbReference type="ARBA" id="ARBA00034078"/>
    </source>
</evidence>
<evidence type="ECO:0000256" key="2">
    <source>
        <dbReference type="ARBA" id="ARBA00008312"/>
    </source>
</evidence>
<comment type="catalytic activity">
    <reaction evidence="10">
        <text>2 reduced [2Fe-2S]-[ferredoxin] + NADP(+) + H(+) = 2 oxidized [2Fe-2S]-[ferredoxin] + NADPH</text>
        <dbReference type="Rhea" id="RHEA:20125"/>
        <dbReference type="Rhea" id="RHEA-COMP:10000"/>
        <dbReference type="Rhea" id="RHEA-COMP:10001"/>
        <dbReference type="ChEBI" id="CHEBI:15378"/>
        <dbReference type="ChEBI" id="CHEBI:33737"/>
        <dbReference type="ChEBI" id="CHEBI:33738"/>
        <dbReference type="ChEBI" id="CHEBI:57783"/>
        <dbReference type="ChEBI" id="CHEBI:58349"/>
        <dbReference type="EC" id="1.18.1.2"/>
    </reaction>
</comment>
<dbReference type="PANTHER" id="PTHR47878:SF1">
    <property type="entry name" value="FLAVODOXIN_FERREDOXIN--NADP REDUCTASE"/>
    <property type="match status" value="1"/>
</dbReference>
<dbReference type="SUPFAM" id="SSF52343">
    <property type="entry name" value="Ferredoxin reductase-like, C-terminal NADP-linked domain"/>
    <property type="match status" value="1"/>
</dbReference>
<dbReference type="GO" id="GO:0042167">
    <property type="term" value="P:heme catabolic process"/>
    <property type="evidence" value="ECO:0007669"/>
    <property type="project" value="TreeGrafter"/>
</dbReference>
<dbReference type="EMBL" id="BSNC01000003">
    <property type="protein sequence ID" value="GLP95537.1"/>
    <property type="molecule type" value="Genomic_DNA"/>
</dbReference>
<dbReference type="CDD" id="cd06195">
    <property type="entry name" value="FNR1"/>
    <property type="match status" value="1"/>
</dbReference>
<evidence type="ECO:0000313" key="12">
    <source>
        <dbReference type="EMBL" id="GLP95537.1"/>
    </source>
</evidence>
<dbReference type="GO" id="GO:0034599">
    <property type="term" value="P:cellular response to oxidative stress"/>
    <property type="evidence" value="ECO:0007669"/>
    <property type="project" value="TreeGrafter"/>
</dbReference>
<dbReference type="InterPro" id="IPR001709">
    <property type="entry name" value="Flavoprot_Pyr_Nucl_cyt_Rdtase"/>
</dbReference>
<evidence type="ECO:0000256" key="7">
    <source>
        <dbReference type="ARBA" id="ARBA00022857"/>
    </source>
</evidence>
<name>A0AA37RVD8_9GAMM</name>
<accession>A0AA37RVD8</accession>
<dbReference type="Gene3D" id="2.40.30.10">
    <property type="entry name" value="Translation factors"/>
    <property type="match status" value="1"/>
</dbReference>
<gene>
    <name evidence="12" type="primary">fpr</name>
    <name evidence="12" type="ORF">GCM10007895_08430</name>
</gene>
<dbReference type="EC" id="1.18.1.2" evidence="3"/>
<protein>
    <recommendedName>
        <fullName evidence="3">ferredoxin--NADP(+) reductase</fullName>
        <ecNumber evidence="3">1.18.1.2</ecNumber>
    </recommendedName>
</protein>
<evidence type="ECO:0000256" key="5">
    <source>
        <dbReference type="ARBA" id="ARBA00022741"/>
    </source>
</evidence>
<dbReference type="Proteomes" id="UP001161422">
    <property type="component" value="Unassembled WGS sequence"/>
</dbReference>
<dbReference type="InterPro" id="IPR008333">
    <property type="entry name" value="Cbr1-like_FAD-bd_dom"/>
</dbReference>
<dbReference type="InterPro" id="IPR033892">
    <property type="entry name" value="FNR_bac"/>
</dbReference>
<dbReference type="PROSITE" id="PS51384">
    <property type="entry name" value="FAD_FR"/>
    <property type="match status" value="1"/>
</dbReference>
<evidence type="ECO:0000259" key="11">
    <source>
        <dbReference type="PROSITE" id="PS51384"/>
    </source>
</evidence>
<dbReference type="AlphaFoldDB" id="A0AA37RVD8"/>
<keyword evidence="4" id="KW-0285">Flavoprotein</keyword>
<reference evidence="12" key="2">
    <citation type="submission" date="2023-01" db="EMBL/GenBank/DDBJ databases">
        <title>Draft genome sequence of Paraferrimonas sedimenticola strain NBRC 101628.</title>
        <authorList>
            <person name="Sun Q."/>
            <person name="Mori K."/>
        </authorList>
    </citation>
    <scope>NUCLEOTIDE SEQUENCE</scope>
    <source>
        <strain evidence="12">NBRC 101628</strain>
    </source>
</reference>
<dbReference type="Pfam" id="PF00175">
    <property type="entry name" value="NAD_binding_1"/>
    <property type="match status" value="1"/>
</dbReference>
<evidence type="ECO:0000256" key="1">
    <source>
        <dbReference type="ARBA" id="ARBA00001974"/>
    </source>
</evidence>
<keyword evidence="6" id="KW-0274">FAD</keyword>
<comment type="cofactor">
    <cofactor evidence="1">
        <name>FAD</name>
        <dbReference type="ChEBI" id="CHEBI:57692"/>
    </cofactor>
</comment>
<dbReference type="GO" id="GO:0000166">
    <property type="term" value="F:nucleotide binding"/>
    <property type="evidence" value="ECO:0007669"/>
    <property type="project" value="UniProtKB-KW"/>
</dbReference>
<dbReference type="PRINTS" id="PR00371">
    <property type="entry name" value="FPNCR"/>
</dbReference>
<dbReference type="GO" id="GO:0004324">
    <property type="term" value="F:ferredoxin-NADP+ reductase activity"/>
    <property type="evidence" value="ECO:0007669"/>
    <property type="project" value="UniProtKB-EC"/>
</dbReference>
<comment type="similarity">
    <text evidence="2">Belongs to the ferredoxin--NADP reductase type 1 family.</text>
</comment>
<reference evidence="12" key="1">
    <citation type="journal article" date="2014" name="Int. J. Syst. Evol. Microbiol.">
        <title>Complete genome sequence of Corynebacterium casei LMG S-19264T (=DSM 44701T), isolated from a smear-ripened cheese.</title>
        <authorList>
            <consortium name="US DOE Joint Genome Institute (JGI-PGF)"/>
            <person name="Walter F."/>
            <person name="Albersmeier A."/>
            <person name="Kalinowski J."/>
            <person name="Ruckert C."/>
        </authorList>
    </citation>
    <scope>NUCLEOTIDE SEQUENCE</scope>
    <source>
        <strain evidence="12">NBRC 101628</strain>
    </source>
</reference>
<dbReference type="Pfam" id="PF00970">
    <property type="entry name" value="FAD_binding_6"/>
    <property type="match status" value="1"/>
</dbReference>
<feature type="domain" description="FAD-binding FR-type" evidence="11">
    <location>
        <begin position="1"/>
        <end position="99"/>
    </location>
</feature>
<keyword evidence="7" id="KW-0521">NADP</keyword>
<evidence type="ECO:0000313" key="13">
    <source>
        <dbReference type="Proteomes" id="UP001161422"/>
    </source>
</evidence>
<dbReference type="InterPro" id="IPR017927">
    <property type="entry name" value="FAD-bd_FR_type"/>
</dbReference>
<comment type="caution">
    <text evidence="12">The sequence shown here is derived from an EMBL/GenBank/DDBJ whole genome shotgun (WGS) entry which is preliminary data.</text>
</comment>
<organism evidence="12 13">
    <name type="scientific">Paraferrimonas sedimenticola</name>
    <dbReference type="NCBI Taxonomy" id="375674"/>
    <lineage>
        <taxon>Bacteria</taxon>
        <taxon>Pseudomonadati</taxon>
        <taxon>Pseudomonadota</taxon>
        <taxon>Gammaproteobacteria</taxon>
        <taxon>Alteromonadales</taxon>
        <taxon>Ferrimonadaceae</taxon>
        <taxon>Paraferrimonas</taxon>
    </lineage>
</organism>
<evidence type="ECO:0000256" key="4">
    <source>
        <dbReference type="ARBA" id="ARBA00022630"/>
    </source>
</evidence>
<dbReference type="InterPro" id="IPR051930">
    <property type="entry name" value="FNR_type-1"/>
</dbReference>
<proteinExistence type="inferred from homology"/>
<dbReference type="InterPro" id="IPR001433">
    <property type="entry name" value="OxRdtase_FAD/NAD-bd"/>
</dbReference>
<evidence type="ECO:0000256" key="3">
    <source>
        <dbReference type="ARBA" id="ARBA00013223"/>
    </source>
</evidence>
<dbReference type="Gene3D" id="3.40.50.80">
    <property type="entry name" value="Nucleotide-binding domain of ferredoxin-NADP reductase (FNR) module"/>
    <property type="match status" value="1"/>
</dbReference>
<evidence type="ECO:0000256" key="10">
    <source>
        <dbReference type="ARBA" id="ARBA00047776"/>
    </source>
</evidence>
<keyword evidence="8" id="KW-0560">Oxidoreductase</keyword>
<dbReference type="SUPFAM" id="SSF63380">
    <property type="entry name" value="Riboflavin synthase domain-like"/>
    <property type="match status" value="1"/>
</dbReference>
<keyword evidence="5" id="KW-0547">Nucleotide-binding</keyword>
<comment type="cofactor">
    <cofactor evidence="9">
        <name>[2Fe-2S] cluster</name>
        <dbReference type="ChEBI" id="CHEBI:190135"/>
    </cofactor>
</comment>
<dbReference type="InterPro" id="IPR017938">
    <property type="entry name" value="Riboflavin_synthase-like_b-brl"/>
</dbReference>
<dbReference type="RefSeq" id="WP_095505537.1">
    <property type="nucleotide sequence ID" value="NZ_BSNC01000003.1"/>
</dbReference>
<dbReference type="PANTHER" id="PTHR47878">
    <property type="entry name" value="OXIDOREDUCTASE FAD/NAD(P)-BINDING DOMAIN PROTEIN"/>
    <property type="match status" value="1"/>
</dbReference>
<evidence type="ECO:0000256" key="8">
    <source>
        <dbReference type="ARBA" id="ARBA00023002"/>
    </source>
</evidence>
<dbReference type="InterPro" id="IPR039261">
    <property type="entry name" value="FNR_nucleotide-bd"/>
</dbReference>